<feature type="binding site" evidence="9">
    <location>
        <position position="256"/>
    </location>
    <ligand>
        <name>K(+)</name>
        <dbReference type="ChEBI" id="CHEBI:29103"/>
    </ligand>
</feature>
<keyword evidence="8 9" id="KW-0342">GTP-binding</keyword>
<feature type="binding site" evidence="9">
    <location>
        <position position="89"/>
    </location>
    <ligand>
        <name>(6S)-5-formyl-5,6,7,8-tetrahydrofolate</name>
        <dbReference type="ChEBI" id="CHEBI:57457"/>
    </ligand>
</feature>
<proteinExistence type="inferred from homology"/>
<dbReference type="SUPFAM" id="SSF52540">
    <property type="entry name" value="P-loop containing nucleoside triphosphate hydrolases"/>
    <property type="match status" value="1"/>
</dbReference>
<feature type="binding site" evidence="9">
    <location>
        <position position="25"/>
    </location>
    <ligand>
        <name>(6S)-5-formyl-5,6,7,8-tetrahydrofolate</name>
        <dbReference type="ChEBI" id="CHEBI:57457"/>
    </ligand>
</feature>
<dbReference type="GO" id="GO:0002098">
    <property type="term" value="P:tRNA wobble uridine modification"/>
    <property type="evidence" value="ECO:0007669"/>
    <property type="project" value="TreeGrafter"/>
</dbReference>
<dbReference type="CDD" id="cd14858">
    <property type="entry name" value="TrmE_N"/>
    <property type="match status" value="1"/>
</dbReference>
<comment type="caution">
    <text evidence="12">The sequence shown here is derived from an EMBL/GenBank/DDBJ whole genome shotgun (WGS) entry which is preliminary data.</text>
</comment>
<dbReference type="Pfam" id="PF10396">
    <property type="entry name" value="TrmE_N"/>
    <property type="match status" value="1"/>
</dbReference>
<dbReference type="InterPro" id="IPR027266">
    <property type="entry name" value="TrmE/GcvT-like"/>
</dbReference>
<comment type="subcellular location">
    <subcellularLocation>
        <location evidence="9">Cytoplasm</location>
    </subcellularLocation>
</comment>
<organism evidence="12 13">
    <name type="scientific">Segatella buccae</name>
    <dbReference type="NCBI Taxonomy" id="28126"/>
    <lineage>
        <taxon>Bacteria</taxon>
        <taxon>Pseudomonadati</taxon>
        <taxon>Bacteroidota</taxon>
        <taxon>Bacteroidia</taxon>
        <taxon>Bacteroidales</taxon>
        <taxon>Prevotellaceae</taxon>
        <taxon>Segatella</taxon>
    </lineage>
</organism>
<keyword evidence="6 9" id="KW-0460">Magnesium</keyword>
<dbReference type="NCBIfam" id="TIGR00450">
    <property type="entry name" value="mnmE_trmE_thdF"/>
    <property type="match status" value="1"/>
</dbReference>
<evidence type="ECO:0000256" key="4">
    <source>
        <dbReference type="ARBA" id="ARBA00022741"/>
    </source>
</evidence>
<dbReference type="FunFam" id="3.30.1360.120:FF:000003">
    <property type="entry name" value="tRNA modification GTPase MnmE"/>
    <property type="match status" value="1"/>
</dbReference>
<evidence type="ECO:0000256" key="5">
    <source>
        <dbReference type="ARBA" id="ARBA00022801"/>
    </source>
</evidence>
<evidence type="ECO:0000313" key="12">
    <source>
        <dbReference type="EMBL" id="SUB79224.1"/>
    </source>
</evidence>
<keyword evidence="7 9" id="KW-0630">Potassium</keyword>
<protein>
    <recommendedName>
        <fullName evidence="9">tRNA modification GTPase MnmE</fullName>
        <ecNumber evidence="9">3.6.-.-</ecNumber>
    </recommendedName>
</protein>
<dbReference type="HAMAP" id="MF_00379">
    <property type="entry name" value="GTPase_MnmE"/>
    <property type="match status" value="1"/>
</dbReference>
<keyword evidence="9" id="KW-0963">Cytoplasm</keyword>
<reference evidence="12 13" key="1">
    <citation type="submission" date="2018-06" db="EMBL/GenBank/DDBJ databases">
        <authorList>
            <consortium name="Pathogen Informatics"/>
            <person name="Doyle S."/>
        </authorList>
    </citation>
    <scope>NUCLEOTIDE SEQUENCE [LARGE SCALE GENOMIC DNA]</scope>
    <source>
        <strain evidence="12 13">NCTC13063</strain>
    </source>
</reference>
<dbReference type="InterPro" id="IPR018948">
    <property type="entry name" value="GTP-bd_TrmE_N"/>
</dbReference>
<dbReference type="Gene3D" id="3.30.1360.120">
    <property type="entry name" value="Probable tRNA modification gtpase trme, domain 1"/>
    <property type="match status" value="1"/>
</dbReference>
<gene>
    <name evidence="9 12" type="primary">mnmE</name>
    <name evidence="9" type="synonym">trmE</name>
    <name evidence="12" type="ORF">NCTC13063_00482</name>
</gene>
<dbReference type="Pfam" id="PF01926">
    <property type="entry name" value="MMR_HSR1"/>
    <property type="match status" value="1"/>
</dbReference>
<evidence type="ECO:0000256" key="8">
    <source>
        <dbReference type="ARBA" id="ARBA00023134"/>
    </source>
</evidence>
<feature type="binding site" evidence="9">
    <location>
        <position position="512"/>
    </location>
    <ligand>
        <name>(6S)-5-formyl-5,6,7,8-tetrahydrofolate</name>
        <dbReference type="ChEBI" id="CHEBI:57457"/>
    </ligand>
</feature>
<dbReference type="PANTHER" id="PTHR42714">
    <property type="entry name" value="TRNA MODIFICATION GTPASE GTPBP3"/>
    <property type="match status" value="1"/>
</dbReference>
<feature type="binding site" evidence="9">
    <location>
        <position position="260"/>
    </location>
    <ligand>
        <name>Mg(2+)</name>
        <dbReference type="ChEBI" id="CHEBI:18420"/>
    </ligand>
</feature>
<dbReference type="AlphaFoldDB" id="A0AAQ1UHQ0"/>
<comment type="similarity">
    <text evidence="1 9 10">Belongs to the TRAFAC class TrmE-Era-EngA-EngB-Septin-like GTPase superfamily. TrmE GTPase family.</text>
</comment>
<dbReference type="EC" id="3.6.-.-" evidence="9"/>
<feature type="binding site" evidence="9">
    <location>
        <position position="235"/>
    </location>
    <ligand>
        <name>K(+)</name>
        <dbReference type="ChEBI" id="CHEBI:29103"/>
    </ligand>
</feature>
<dbReference type="PANTHER" id="PTHR42714:SF2">
    <property type="entry name" value="TRNA MODIFICATION GTPASE GTPBP3, MITOCHONDRIAL"/>
    <property type="match status" value="1"/>
</dbReference>
<feature type="binding site" evidence="9">
    <location>
        <position position="128"/>
    </location>
    <ligand>
        <name>(6S)-5-formyl-5,6,7,8-tetrahydrofolate</name>
        <dbReference type="ChEBI" id="CHEBI:57457"/>
    </ligand>
</feature>
<feature type="binding site" evidence="9">
    <location>
        <begin position="235"/>
        <end position="240"/>
    </location>
    <ligand>
        <name>GTP</name>
        <dbReference type="ChEBI" id="CHEBI:37565"/>
    </ligand>
</feature>
<evidence type="ECO:0000256" key="1">
    <source>
        <dbReference type="ARBA" id="ARBA00011043"/>
    </source>
</evidence>
<dbReference type="GO" id="GO:0046872">
    <property type="term" value="F:metal ion binding"/>
    <property type="evidence" value="ECO:0007669"/>
    <property type="project" value="UniProtKB-KW"/>
</dbReference>
<evidence type="ECO:0000313" key="13">
    <source>
        <dbReference type="Proteomes" id="UP000255283"/>
    </source>
</evidence>
<sequence length="512" mass="56912">MPNNLTTNTICALATPAGGAIGVVRVSGSEAIKIADHIFKAKSGRKLANAKGNTLHYGEIVNHNRETIDDVMASVYRAPFSYTGEDAVEFSCHGSQYILQEVLHLLIQNGCRQAEPGEYTQRAYLNGKMDLSQAEAVADLIASTNRATHKMAISQLKGHFSNELVLLRDRLLKMTSLLELELDFSDHEELEFADRKLLLELACQIDEKITSLIQSFETGNTLKNGIPVAIVGKTNVGKSTLLNRLLHEERAIVSDIHGTTRDTIEDTTLINGVAFRFIDTAGIRKTEDEVERIGIDRTYQKIDQATVVVWMIDTSPSALEQEDMKSKCIGKNVILVHNKVDIARTHSPSYPQECLHGFQERSHCIKEKKEALSYSKKTQLYSKERSDSDNASGSPILYPSPTQLEWIYDEVFISAKQGFNISNLEAAIYKASNIPNISENDIIVTNARHYDALLHAKQDIIRVQDALHANLSGDLVSEELHICLDQLSEITGGQITPNEVLANIFKYFCIGK</sequence>
<keyword evidence="5 9" id="KW-0378">Hydrolase</keyword>
<feature type="binding site" evidence="9">
    <location>
        <begin position="279"/>
        <end position="282"/>
    </location>
    <ligand>
        <name>GTP</name>
        <dbReference type="ChEBI" id="CHEBI:37565"/>
    </ligand>
</feature>
<dbReference type="CDD" id="cd04164">
    <property type="entry name" value="trmE"/>
    <property type="match status" value="1"/>
</dbReference>
<accession>A0AAQ1UHQ0</accession>
<evidence type="ECO:0000256" key="10">
    <source>
        <dbReference type="RuleBase" id="RU003313"/>
    </source>
</evidence>
<feature type="binding site" evidence="9">
    <location>
        <position position="254"/>
    </location>
    <ligand>
        <name>K(+)</name>
        <dbReference type="ChEBI" id="CHEBI:29103"/>
    </ligand>
</feature>
<dbReference type="InterPro" id="IPR005225">
    <property type="entry name" value="Small_GTP-bd"/>
</dbReference>
<dbReference type="InterPro" id="IPR031168">
    <property type="entry name" value="G_TrmE"/>
</dbReference>
<dbReference type="GO" id="GO:0005829">
    <property type="term" value="C:cytosol"/>
    <property type="evidence" value="ECO:0007669"/>
    <property type="project" value="TreeGrafter"/>
</dbReference>
<feature type="binding site" evidence="9">
    <location>
        <position position="259"/>
    </location>
    <ligand>
        <name>K(+)</name>
        <dbReference type="ChEBI" id="CHEBI:29103"/>
    </ligand>
</feature>
<comment type="subunit">
    <text evidence="9">Homodimer. Heterotetramer of two MnmE and two MnmG subunits.</text>
</comment>
<feature type="domain" description="TrmE-type G" evidence="11">
    <location>
        <begin position="225"/>
        <end position="433"/>
    </location>
</feature>
<comment type="function">
    <text evidence="9">Exhibits a very high intrinsic GTPase hydrolysis rate. Involved in the addition of a carboxymethylaminomethyl (cmnm) group at the wobble position (U34) of certain tRNAs, forming tRNA-cmnm(5)s(2)U34.</text>
</comment>
<dbReference type="InterPro" id="IPR004520">
    <property type="entry name" value="GTPase_MnmE"/>
</dbReference>
<evidence type="ECO:0000259" key="11">
    <source>
        <dbReference type="PROSITE" id="PS51709"/>
    </source>
</evidence>
<keyword evidence="3 9" id="KW-0479">Metal-binding</keyword>
<dbReference type="RefSeq" id="WP_115153149.1">
    <property type="nucleotide sequence ID" value="NZ_DBFWLE010000018.1"/>
</dbReference>
<dbReference type="Gene3D" id="1.20.120.430">
    <property type="entry name" value="tRNA modification GTPase MnmE domain 2"/>
    <property type="match status" value="1"/>
</dbReference>
<evidence type="ECO:0000256" key="9">
    <source>
        <dbReference type="HAMAP-Rule" id="MF_00379"/>
    </source>
</evidence>
<dbReference type="InterPro" id="IPR006073">
    <property type="entry name" value="GTP-bd"/>
</dbReference>
<dbReference type="EMBL" id="UGTJ01000001">
    <property type="protein sequence ID" value="SUB79224.1"/>
    <property type="molecule type" value="Genomic_DNA"/>
</dbReference>
<dbReference type="GO" id="GO:0005525">
    <property type="term" value="F:GTP binding"/>
    <property type="evidence" value="ECO:0007669"/>
    <property type="project" value="UniProtKB-UniRule"/>
</dbReference>
<dbReference type="PROSITE" id="PS51709">
    <property type="entry name" value="G_TRME"/>
    <property type="match status" value="1"/>
</dbReference>
<dbReference type="GO" id="GO:0030488">
    <property type="term" value="P:tRNA methylation"/>
    <property type="evidence" value="ECO:0007669"/>
    <property type="project" value="TreeGrafter"/>
</dbReference>
<comment type="cofactor">
    <cofactor evidence="9">
        <name>K(+)</name>
        <dbReference type="ChEBI" id="CHEBI:29103"/>
    </cofactor>
    <text evidence="9">Binds 1 potassium ion per subunit.</text>
</comment>
<dbReference type="Pfam" id="PF12631">
    <property type="entry name" value="MnmE_helical"/>
    <property type="match status" value="1"/>
</dbReference>
<dbReference type="InterPro" id="IPR025867">
    <property type="entry name" value="MnmE_helical"/>
</dbReference>
<keyword evidence="4 9" id="KW-0547">Nucleotide-binding</keyword>
<dbReference type="GO" id="GO:0003924">
    <property type="term" value="F:GTPase activity"/>
    <property type="evidence" value="ECO:0007669"/>
    <property type="project" value="UniProtKB-UniRule"/>
</dbReference>
<dbReference type="GO" id="GO:0042802">
    <property type="term" value="F:identical protein binding"/>
    <property type="evidence" value="ECO:0007669"/>
    <property type="project" value="UniProtKB-ARBA"/>
</dbReference>
<evidence type="ECO:0000256" key="3">
    <source>
        <dbReference type="ARBA" id="ARBA00022723"/>
    </source>
</evidence>
<evidence type="ECO:0000256" key="7">
    <source>
        <dbReference type="ARBA" id="ARBA00022958"/>
    </source>
</evidence>
<name>A0AAQ1UHQ0_9BACT</name>
<evidence type="ECO:0000256" key="6">
    <source>
        <dbReference type="ARBA" id="ARBA00022842"/>
    </source>
</evidence>
<evidence type="ECO:0000256" key="2">
    <source>
        <dbReference type="ARBA" id="ARBA00022694"/>
    </source>
</evidence>
<feature type="binding site" evidence="9">
    <location>
        <position position="239"/>
    </location>
    <ligand>
        <name>Mg(2+)</name>
        <dbReference type="ChEBI" id="CHEBI:18420"/>
    </ligand>
</feature>
<keyword evidence="2 9" id="KW-0819">tRNA processing</keyword>
<dbReference type="InterPro" id="IPR027368">
    <property type="entry name" value="MnmE_dom2"/>
</dbReference>
<comment type="caution">
    <text evidence="9">Lacks conserved residue(s) required for the propagation of feature annotation.</text>
</comment>
<dbReference type="InterPro" id="IPR027417">
    <property type="entry name" value="P-loop_NTPase"/>
</dbReference>
<dbReference type="Gene3D" id="3.40.50.300">
    <property type="entry name" value="P-loop containing nucleotide triphosphate hydrolases"/>
    <property type="match status" value="1"/>
</dbReference>
<dbReference type="Proteomes" id="UP000255283">
    <property type="component" value="Unassembled WGS sequence"/>
</dbReference>
<feature type="binding site" evidence="9">
    <location>
        <begin position="254"/>
        <end position="260"/>
    </location>
    <ligand>
        <name>GTP</name>
        <dbReference type="ChEBI" id="CHEBI:37565"/>
    </ligand>
</feature>
<dbReference type="NCBIfam" id="TIGR00231">
    <property type="entry name" value="small_GTP"/>
    <property type="match status" value="1"/>
</dbReference>